<feature type="coiled-coil region" evidence="4">
    <location>
        <begin position="781"/>
        <end position="808"/>
    </location>
</feature>
<accession>A0ABR7ZYV8</accession>
<dbReference type="Gene3D" id="6.10.340.10">
    <property type="match status" value="1"/>
</dbReference>
<feature type="domain" description="Methyl-accepting transducer" evidence="5">
    <location>
        <begin position="637"/>
        <end position="873"/>
    </location>
</feature>
<evidence type="ECO:0000313" key="8">
    <source>
        <dbReference type="Proteomes" id="UP000642094"/>
    </source>
</evidence>
<evidence type="ECO:0000259" key="6">
    <source>
        <dbReference type="PROSITE" id="PS50885"/>
    </source>
</evidence>
<dbReference type="SMART" id="SM00304">
    <property type="entry name" value="HAMP"/>
    <property type="match status" value="2"/>
</dbReference>
<dbReference type="PROSITE" id="PS50111">
    <property type="entry name" value="CHEMOTAXIS_TRANSDUC_2"/>
    <property type="match status" value="1"/>
</dbReference>
<keyword evidence="8" id="KW-1185">Reference proteome</keyword>
<dbReference type="SMART" id="SM00283">
    <property type="entry name" value="MA"/>
    <property type="match status" value="1"/>
</dbReference>
<dbReference type="Pfam" id="PF00672">
    <property type="entry name" value="HAMP"/>
    <property type="match status" value="1"/>
</dbReference>
<dbReference type="Gene3D" id="1.10.287.950">
    <property type="entry name" value="Methyl-accepting chemotaxis protein"/>
    <property type="match status" value="1"/>
</dbReference>
<feature type="domain" description="HAMP" evidence="6">
    <location>
        <begin position="508"/>
        <end position="560"/>
    </location>
</feature>
<dbReference type="InterPro" id="IPR003660">
    <property type="entry name" value="HAMP_dom"/>
</dbReference>
<evidence type="ECO:0000256" key="1">
    <source>
        <dbReference type="ARBA" id="ARBA00023224"/>
    </source>
</evidence>
<comment type="similarity">
    <text evidence="2">Belongs to the methyl-accepting chemotaxis (MCP) protein family.</text>
</comment>
<evidence type="ECO:0000259" key="5">
    <source>
        <dbReference type="PROSITE" id="PS50111"/>
    </source>
</evidence>
<proteinExistence type="inferred from homology"/>
<evidence type="ECO:0000256" key="3">
    <source>
        <dbReference type="PROSITE-ProRule" id="PRU00284"/>
    </source>
</evidence>
<dbReference type="PANTHER" id="PTHR32089">
    <property type="entry name" value="METHYL-ACCEPTING CHEMOTAXIS PROTEIN MCPB"/>
    <property type="match status" value="1"/>
</dbReference>
<gene>
    <name evidence="7" type="ORF">H6F41_11005</name>
</gene>
<feature type="coiled-coil region" evidence="4">
    <location>
        <begin position="617"/>
        <end position="644"/>
    </location>
</feature>
<keyword evidence="4" id="KW-0175">Coiled coil</keyword>
<dbReference type="SUPFAM" id="SSF58104">
    <property type="entry name" value="Methyl-accepting chemotaxis protein (MCP) signaling domain"/>
    <property type="match status" value="1"/>
</dbReference>
<dbReference type="Proteomes" id="UP000642094">
    <property type="component" value="Unassembled WGS sequence"/>
</dbReference>
<keyword evidence="1 3" id="KW-0807">Transducer</keyword>
<dbReference type="PANTHER" id="PTHR32089:SF114">
    <property type="entry name" value="METHYL-ACCEPTING CHEMOTAXIS PROTEIN MCPB"/>
    <property type="match status" value="1"/>
</dbReference>
<evidence type="ECO:0000256" key="2">
    <source>
        <dbReference type="ARBA" id="ARBA00029447"/>
    </source>
</evidence>
<reference evidence="7 8" key="1">
    <citation type="journal article" date="2020" name="ISME J.">
        <title>Comparative genomics reveals insights into cyanobacterial evolution and habitat adaptation.</title>
        <authorList>
            <person name="Chen M.Y."/>
            <person name="Teng W.K."/>
            <person name="Zhao L."/>
            <person name="Hu C.X."/>
            <person name="Zhou Y.K."/>
            <person name="Han B.P."/>
            <person name="Song L.R."/>
            <person name="Shu W.S."/>
        </authorList>
    </citation>
    <scope>NUCLEOTIDE SEQUENCE [LARGE SCALE GENOMIC DNA]</scope>
    <source>
        <strain evidence="7 8">FACHB-723</strain>
    </source>
</reference>
<dbReference type="Pfam" id="PF00015">
    <property type="entry name" value="MCPsignal"/>
    <property type="match status" value="1"/>
</dbReference>
<evidence type="ECO:0000313" key="7">
    <source>
        <dbReference type="EMBL" id="MBD2188670.1"/>
    </source>
</evidence>
<comment type="caution">
    <text evidence="7">The sequence shown here is derived from an EMBL/GenBank/DDBJ whole genome shotgun (WGS) entry which is preliminary data.</text>
</comment>
<dbReference type="CDD" id="cd06225">
    <property type="entry name" value="HAMP"/>
    <property type="match status" value="1"/>
</dbReference>
<protein>
    <submittedName>
        <fullName evidence="7">Methyl-accepting chemotaxis protein</fullName>
    </submittedName>
</protein>
<evidence type="ECO:0000256" key="4">
    <source>
        <dbReference type="SAM" id="Coils"/>
    </source>
</evidence>
<organism evidence="7 8">
    <name type="scientific">Pseudanabaena mucicola FACHB-723</name>
    <dbReference type="NCBI Taxonomy" id="2692860"/>
    <lineage>
        <taxon>Bacteria</taxon>
        <taxon>Bacillati</taxon>
        <taxon>Cyanobacteriota</taxon>
        <taxon>Cyanophyceae</taxon>
        <taxon>Pseudanabaenales</taxon>
        <taxon>Pseudanabaenaceae</taxon>
        <taxon>Pseudanabaena</taxon>
    </lineage>
</organism>
<name>A0ABR7ZYV8_9CYAN</name>
<dbReference type="CDD" id="cd11386">
    <property type="entry name" value="MCP_signal"/>
    <property type="match status" value="1"/>
</dbReference>
<dbReference type="InterPro" id="IPR004089">
    <property type="entry name" value="MCPsignal_dom"/>
</dbReference>
<dbReference type="PROSITE" id="PS50885">
    <property type="entry name" value="HAMP"/>
    <property type="match status" value="1"/>
</dbReference>
<dbReference type="EMBL" id="JACJQB010000020">
    <property type="protein sequence ID" value="MBD2188670.1"/>
    <property type="molecule type" value="Genomic_DNA"/>
</dbReference>
<dbReference type="RefSeq" id="WP_190403520.1">
    <property type="nucleotide sequence ID" value="NZ_JACJQB010000020.1"/>
</dbReference>
<sequence>MTDNNSTLGSATLSPEYVLSDQIIGIDNGDNGAYGAASDPMSEILRAYDLESQGNIDAARTIYQRIVDDDADGTYGAIASKAIAAMPKVEETVEADDDDQFVLRYRGNVINKKPAKKSQESASTKAVSGIKKTRSKRHSSLVWFYDLPVGRKQLATLIASEFLSLSLVGFGALLVGQSLQNQLFKQAQSEVSVMDINYNIKINQMGFGFRGQSDNAAVISAATLYNNKEAMPAPLKDQVKKILENEIKARKIEYATLVGTDAKVIVNANSDRSGQEFNPNNLVNDILKDPSQIKATAIVSADDLKKEAPPLPEGFTPTDSLIRYTATAVKDPASQKVIGILISGDIVNQKTPIVDNTIKALAKQDADKKGLGGYGAVYYRKPSGEFMMATAVEQADFGLGKPNLPISGAAAEDLLKRAATAPNGQPVTGRVLVGETYYTMSARAVPSRIIETEKGAVPQYGEVATGILVRGTPETEMNDLLKSTWIALGISSIIVILLDMLLARLLDRAIVKPVTSLIPIAKRFTSGDRKVRAEIFSEDEIGELTRSFNTMADSIAASEQELAQLAITKGEEMHKQRRETEILQQEVMKLLLEIEGTQKGDLTIEAKVTDGVVGSIADAFNATLRKLRNLVQEVKETAFQAESLAKASEQSVEKFSTAALAQSDGIAQALEAVEENTQSIVQVAKSAQDAADVARQAAIAAREGDLKMDRTVNSIKAIRSTVAATSKKMKQLAESSQEVSQIVAIISGISEKTNLLAFNASIEAARAGENGQGFRVVADEVRRLADRVTDATREIQLLVNNIQNETTEVLKAMEVGTSEVVAGTQSVEETRDTLKDLAELSQTIDRYLQTISMSTISQTQASQKVNEIMENANMIAQTTATDTQGVVSSLQVLVGVVDDLQDSVRQFRLEKSE</sequence>